<evidence type="ECO:0000313" key="2">
    <source>
        <dbReference type="EMBL" id="KAK5848190.1"/>
    </source>
</evidence>
<organism evidence="2 3">
    <name type="scientific">Eleginops maclovinus</name>
    <name type="common">Patagonian blennie</name>
    <name type="synonym">Eleginus maclovinus</name>
    <dbReference type="NCBI Taxonomy" id="56733"/>
    <lineage>
        <taxon>Eukaryota</taxon>
        <taxon>Metazoa</taxon>
        <taxon>Chordata</taxon>
        <taxon>Craniata</taxon>
        <taxon>Vertebrata</taxon>
        <taxon>Euteleostomi</taxon>
        <taxon>Actinopterygii</taxon>
        <taxon>Neopterygii</taxon>
        <taxon>Teleostei</taxon>
        <taxon>Neoteleostei</taxon>
        <taxon>Acanthomorphata</taxon>
        <taxon>Eupercaria</taxon>
        <taxon>Perciformes</taxon>
        <taxon>Notothenioidei</taxon>
        <taxon>Eleginopidae</taxon>
        <taxon>Eleginops</taxon>
    </lineage>
</organism>
<reference evidence="2 3" key="1">
    <citation type="journal article" date="2023" name="Genes (Basel)">
        <title>Chromosome-Level Genome Assembly and Circadian Gene Repertoire of the Patagonia Blennie Eleginops maclovinus-The Closest Ancestral Proxy of Antarctic Cryonotothenioids.</title>
        <authorList>
            <person name="Cheng C.C."/>
            <person name="Rivera-Colon A.G."/>
            <person name="Minhas B.F."/>
            <person name="Wilson L."/>
            <person name="Rayamajhi N."/>
            <person name="Vargas-Chacoff L."/>
            <person name="Catchen J.M."/>
        </authorList>
    </citation>
    <scope>NUCLEOTIDE SEQUENCE [LARGE SCALE GENOMIC DNA]</scope>
    <source>
        <strain evidence="2">JMC-PN-2008</strain>
    </source>
</reference>
<evidence type="ECO:0000256" key="1">
    <source>
        <dbReference type="SAM" id="Coils"/>
    </source>
</evidence>
<keyword evidence="1" id="KW-0175">Coiled coil</keyword>
<comment type="caution">
    <text evidence="2">The sequence shown here is derived from an EMBL/GenBank/DDBJ whole genome shotgun (WGS) entry which is preliminary data.</text>
</comment>
<dbReference type="AlphaFoldDB" id="A0AAN7WSW4"/>
<dbReference type="Proteomes" id="UP001346869">
    <property type="component" value="Unassembled WGS sequence"/>
</dbReference>
<sequence>MHWQQKYNNAVLQRDSLEKEQNKLNEDVQFFQDKLKSHGEFKKSYEAVEAENKTLTSESKTLQEKLNGLQKKCPGDEQEEFQARNGDLKCQVQDNQDLINGYYREFDTLQDEFLELMRTVQENRAQRDRH</sequence>
<keyword evidence="3" id="KW-1185">Reference proteome</keyword>
<protein>
    <submittedName>
        <fullName evidence="2">Uncharacterized protein</fullName>
    </submittedName>
</protein>
<dbReference type="Gene3D" id="1.10.287.1490">
    <property type="match status" value="1"/>
</dbReference>
<dbReference type="EMBL" id="JAUZQC010000025">
    <property type="protein sequence ID" value="KAK5848190.1"/>
    <property type="molecule type" value="Genomic_DNA"/>
</dbReference>
<proteinExistence type="predicted"/>
<accession>A0AAN7WSW4</accession>
<gene>
    <name evidence="2" type="ORF">PBY51_005825</name>
</gene>
<evidence type="ECO:0000313" key="3">
    <source>
        <dbReference type="Proteomes" id="UP001346869"/>
    </source>
</evidence>
<name>A0AAN7WSW4_ELEMC</name>
<feature type="coiled-coil region" evidence="1">
    <location>
        <begin position="7"/>
        <end position="72"/>
    </location>
</feature>
<reference evidence="2 3" key="2">
    <citation type="journal article" date="2023" name="Mol. Biol. Evol.">
        <title>Genomics of Secondarily Temperate Adaptation in the Only Non-Antarctic Icefish.</title>
        <authorList>
            <person name="Rivera-Colon A.G."/>
            <person name="Rayamajhi N."/>
            <person name="Minhas B.F."/>
            <person name="Madrigal G."/>
            <person name="Bilyk K.T."/>
            <person name="Yoon V."/>
            <person name="Hune M."/>
            <person name="Gregory S."/>
            <person name="Cheng C.H.C."/>
            <person name="Catchen J.M."/>
        </authorList>
    </citation>
    <scope>NUCLEOTIDE SEQUENCE [LARGE SCALE GENOMIC DNA]</scope>
    <source>
        <strain evidence="2">JMC-PN-2008</strain>
    </source>
</reference>